<dbReference type="InterPro" id="IPR011262">
    <property type="entry name" value="DNA-dir_RNA_pol_insert"/>
</dbReference>
<dbReference type="RefSeq" id="XP_027193950.1">
    <property type="nucleotide sequence ID" value="XM_027338149.1"/>
</dbReference>
<dbReference type="InterPro" id="IPR036643">
    <property type="entry name" value="RNApol_insert_sf"/>
</dbReference>
<gene>
    <name evidence="6" type="primary">LOC113788684</name>
</gene>
<dbReference type="GO" id="GO:0046983">
    <property type="term" value="F:protein dimerization activity"/>
    <property type="evidence" value="ECO:0007669"/>
    <property type="project" value="InterPro"/>
</dbReference>
<dbReference type="SMART" id="SM00662">
    <property type="entry name" value="RPOLD"/>
    <property type="match status" value="1"/>
</dbReference>
<dbReference type="SUPFAM" id="SSF55257">
    <property type="entry name" value="RBP11-like subunits of RNA polymerase"/>
    <property type="match status" value="1"/>
</dbReference>
<dbReference type="OMA" id="LMHEERV"/>
<feature type="domain" description="DNA-directed RNA polymerase RpoA/D/Rpb3-type" evidence="4">
    <location>
        <begin position="22"/>
        <end position="285"/>
    </location>
</feature>
<dbReference type="Proteomes" id="UP000515146">
    <property type="component" value="Unplaced"/>
</dbReference>
<comment type="similarity">
    <text evidence="3">Belongs to the archaeal Rpo3/eukaryotic RPB3 RNA polymerase subunit family.</text>
</comment>
<proteinExistence type="inferred from homology"/>
<reference evidence="6" key="1">
    <citation type="submission" date="2025-08" db="UniProtKB">
        <authorList>
            <consortium name="RefSeq"/>
        </authorList>
    </citation>
    <scope>IDENTIFICATION</scope>
    <source>
        <strain evidence="6">Airmid</strain>
    </source>
</reference>
<dbReference type="GO" id="GO:0006351">
    <property type="term" value="P:DNA-templated transcription"/>
    <property type="evidence" value="ECO:0007669"/>
    <property type="project" value="InterPro"/>
</dbReference>
<dbReference type="Pfam" id="PF01193">
    <property type="entry name" value="RNA_pol_L"/>
    <property type="match status" value="1"/>
</dbReference>
<dbReference type="Pfam" id="PF01000">
    <property type="entry name" value="RNA_pol_A_bac"/>
    <property type="match status" value="1"/>
</dbReference>
<accession>A0A6P6XKA6</accession>
<dbReference type="OrthoDB" id="270173at2759"/>
<organism evidence="5 6">
    <name type="scientific">Dermatophagoides pteronyssinus</name>
    <name type="common">European house dust mite</name>
    <dbReference type="NCBI Taxonomy" id="6956"/>
    <lineage>
        <taxon>Eukaryota</taxon>
        <taxon>Metazoa</taxon>
        <taxon>Ecdysozoa</taxon>
        <taxon>Arthropoda</taxon>
        <taxon>Chelicerata</taxon>
        <taxon>Arachnida</taxon>
        <taxon>Acari</taxon>
        <taxon>Acariformes</taxon>
        <taxon>Sarcoptiformes</taxon>
        <taxon>Astigmata</taxon>
        <taxon>Psoroptidia</taxon>
        <taxon>Analgoidea</taxon>
        <taxon>Pyroglyphidae</taxon>
        <taxon>Dermatophagoidinae</taxon>
        <taxon>Dermatophagoides</taxon>
    </lineage>
</organism>
<dbReference type="InterPro" id="IPR036603">
    <property type="entry name" value="RBP11-like"/>
</dbReference>
<dbReference type="InParanoid" id="A0A6P6XKA6"/>
<dbReference type="InterPro" id="IPR050518">
    <property type="entry name" value="Rpo3/RPB3_RNA_Pol_subunit"/>
</dbReference>
<keyword evidence="5" id="KW-1185">Reference proteome</keyword>
<dbReference type="GO" id="GO:0003899">
    <property type="term" value="F:DNA-directed RNA polymerase activity"/>
    <property type="evidence" value="ECO:0007669"/>
    <property type="project" value="InterPro"/>
</dbReference>
<dbReference type="Gene3D" id="2.170.120.12">
    <property type="entry name" value="DNA-directed RNA polymerase, insert domain"/>
    <property type="match status" value="1"/>
</dbReference>
<evidence type="ECO:0000256" key="3">
    <source>
        <dbReference type="ARBA" id="ARBA00025804"/>
    </source>
</evidence>
<evidence type="ECO:0000313" key="5">
    <source>
        <dbReference type="Proteomes" id="UP000515146"/>
    </source>
</evidence>
<dbReference type="PANTHER" id="PTHR11800">
    <property type="entry name" value="DNA-DIRECTED RNA POLYMERASE"/>
    <property type="match status" value="1"/>
</dbReference>
<evidence type="ECO:0000259" key="4">
    <source>
        <dbReference type="SMART" id="SM00662"/>
    </source>
</evidence>
<keyword evidence="2" id="KW-0804">Transcription</keyword>
<dbReference type="SUPFAM" id="SSF56553">
    <property type="entry name" value="Insert subdomain of RNA polymerase alpha subunit"/>
    <property type="match status" value="1"/>
</dbReference>
<dbReference type="GO" id="GO:0005666">
    <property type="term" value="C:RNA polymerase III complex"/>
    <property type="evidence" value="ECO:0007669"/>
    <property type="project" value="TreeGrafter"/>
</dbReference>
<dbReference type="HAMAP" id="MF_00320">
    <property type="entry name" value="RNApol_arch_Rpo3"/>
    <property type="match status" value="1"/>
</dbReference>
<evidence type="ECO:0000313" key="6">
    <source>
        <dbReference type="RefSeq" id="XP_027193950.1"/>
    </source>
</evidence>
<dbReference type="GO" id="GO:0005736">
    <property type="term" value="C:RNA polymerase I complex"/>
    <property type="evidence" value="ECO:0007669"/>
    <property type="project" value="TreeGrafter"/>
</dbReference>
<sequence>MVPLDELIDQMKIKLIEETEDTLEFDLIGVDVSVANALRRIMLSNVPTMAIETCEMYQNTGVIQDEILCHRLCLIPFSVDPDLFNFRNSDCGLNSNNSLQFSLNVVCPQEIKCMPIYSRHLQWIPRNNEEKHKFKNINVRPVSEDILITKIGPGQEINMFMYLEKGIGATHAKWSPVCVAYYKLKSILRLKINPETNMFYSLSEDELKLLPEPVEFDEKSGEANHFHNELTPRLAVEHFSHKVEHLKVKDHFKFIVESTMAIPPRRVLSLALKIFLNKFTNIKKELQKFKG</sequence>
<dbReference type="AlphaFoldDB" id="A0A6P6XKA6"/>
<name>A0A6P6XKA6_DERPT</name>
<dbReference type="Gene3D" id="3.30.1360.10">
    <property type="entry name" value="RNA polymerase, RBP11-like subunit"/>
    <property type="match status" value="1"/>
</dbReference>
<keyword evidence="1" id="KW-0240">DNA-directed RNA polymerase</keyword>
<dbReference type="InterPro" id="IPR022842">
    <property type="entry name" value="RNAP_Rpo3/Rpb3/RPAC1"/>
</dbReference>
<dbReference type="InterPro" id="IPR011263">
    <property type="entry name" value="DNA-dir_RNA_pol_RpoA/D/Rpb3"/>
</dbReference>
<evidence type="ECO:0000256" key="1">
    <source>
        <dbReference type="ARBA" id="ARBA00022478"/>
    </source>
</evidence>
<dbReference type="KEGG" id="dpte:113788684"/>
<protein>
    <submittedName>
        <fullName evidence="6">DNA-directed RNA polymerases I and III subunit RPAC1-like</fullName>
    </submittedName>
</protein>
<dbReference type="PANTHER" id="PTHR11800:SF13">
    <property type="entry name" value="DNA-DIRECTED RNA POLYMERASES I AND III SUBUNIT RPAC1"/>
    <property type="match status" value="1"/>
</dbReference>
<evidence type="ECO:0000256" key="2">
    <source>
        <dbReference type="ARBA" id="ARBA00023163"/>
    </source>
</evidence>